<gene>
    <name evidence="2" type="ORF">IAA97_05090</name>
</gene>
<dbReference type="InterPro" id="IPR019734">
    <property type="entry name" value="TPR_rpt"/>
</dbReference>
<dbReference type="Proteomes" id="UP000823615">
    <property type="component" value="Unassembled WGS sequence"/>
</dbReference>
<evidence type="ECO:0000313" key="2">
    <source>
        <dbReference type="EMBL" id="MBO8436333.1"/>
    </source>
</evidence>
<organism evidence="2 3">
    <name type="scientific">Candidatus Ornithospirochaeta stercoripullorum</name>
    <dbReference type="NCBI Taxonomy" id="2840899"/>
    <lineage>
        <taxon>Bacteria</taxon>
        <taxon>Pseudomonadati</taxon>
        <taxon>Spirochaetota</taxon>
        <taxon>Spirochaetia</taxon>
        <taxon>Spirochaetales</taxon>
        <taxon>Spirochaetaceae</taxon>
        <taxon>Spirochaetaceae incertae sedis</taxon>
        <taxon>Candidatus Ornithospirochaeta</taxon>
    </lineage>
</organism>
<keyword evidence="1" id="KW-0802">TPR repeat</keyword>
<dbReference type="SMART" id="SM00028">
    <property type="entry name" value="TPR"/>
    <property type="match status" value="2"/>
</dbReference>
<dbReference type="SUPFAM" id="SSF48452">
    <property type="entry name" value="TPR-like"/>
    <property type="match status" value="1"/>
</dbReference>
<sequence>MVRASSESQKISEITKNFPPEVEKIDEKLKQSPQDAELWFSRGLALGNERLMRDAVKSFSRAIALDPSCGIYYRWRGHRHLNLAEIPEACADLVVASRLIPENWDVWYHLGLTHVLLGNYQLAELAYKKCAFVPSERSTNIIPLTNWTYVNLMLQGKREEALEALKAVPDDMIANDYNADYLEMINFYKGKAKAEELLVIPDGLSPAERDERIFSICTHGFGLANHFYGLGDKEAYHKIIDYVLDIGKDVAWNSFGFAGAYYTKTYRGM</sequence>
<dbReference type="PANTHER" id="PTHR12558:SF13">
    <property type="entry name" value="CELL DIVISION CYCLE PROTEIN 27 HOMOLOG"/>
    <property type="match status" value="1"/>
</dbReference>
<dbReference type="PROSITE" id="PS50005">
    <property type="entry name" value="TPR"/>
    <property type="match status" value="1"/>
</dbReference>
<dbReference type="InterPro" id="IPR011990">
    <property type="entry name" value="TPR-like_helical_dom_sf"/>
</dbReference>
<evidence type="ECO:0000313" key="3">
    <source>
        <dbReference type="Proteomes" id="UP000823615"/>
    </source>
</evidence>
<protein>
    <recommendedName>
        <fullName evidence="4">Tetratricopeptide repeat protein</fullName>
    </recommendedName>
</protein>
<accession>A0A9D9E0R6</accession>
<dbReference type="PANTHER" id="PTHR12558">
    <property type="entry name" value="CELL DIVISION CYCLE 16,23,27"/>
    <property type="match status" value="1"/>
</dbReference>
<proteinExistence type="predicted"/>
<dbReference type="Pfam" id="PF13181">
    <property type="entry name" value="TPR_8"/>
    <property type="match status" value="2"/>
</dbReference>
<dbReference type="Gene3D" id="1.25.40.10">
    <property type="entry name" value="Tetratricopeptide repeat domain"/>
    <property type="match status" value="1"/>
</dbReference>
<evidence type="ECO:0008006" key="4">
    <source>
        <dbReference type="Google" id="ProtNLM"/>
    </source>
</evidence>
<feature type="repeat" description="TPR" evidence="1">
    <location>
        <begin position="36"/>
        <end position="69"/>
    </location>
</feature>
<evidence type="ECO:0000256" key="1">
    <source>
        <dbReference type="PROSITE-ProRule" id="PRU00339"/>
    </source>
</evidence>
<dbReference type="AlphaFoldDB" id="A0A9D9E0R6"/>
<name>A0A9D9E0R6_9SPIO</name>
<reference evidence="2" key="2">
    <citation type="journal article" date="2021" name="PeerJ">
        <title>Extensive microbial diversity within the chicken gut microbiome revealed by metagenomics and culture.</title>
        <authorList>
            <person name="Gilroy R."/>
            <person name="Ravi A."/>
            <person name="Getino M."/>
            <person name="Pursley I."/>
            <person name="Horton D.L."/>
            <person name="Alikhan N.F."/>
            <person name="Baker D."/>
            <person name="Gharbi K."/>
            <person name="Hall N."/>
            <person name="Watson M."/>
            <person name="Adriaenssens E.M."/>
            <person name="Foster-Nyarko E."/>
            <person name="Jarju S."/>
            <person name="Secka A."/>
            <person name="Antonio M."/>
            <person name="Oren A."/>
            <person name="Chaudhuri R.R."/>
            <person name="La Ragione R."/>
            <person name="Hildebrand F."/>
            <person name="Pallen M.J."/>
        </authorList>
    </citation>
    <scope>NUCLEOTIDE SEQUENCE</scope>
    <source>
        <strain evidence="2">7293</strain>
    </source>
</reference>
<comment type="caution">
    <text evidence="2">The sequence shown here is derived from an EMBL/GenBank/DDBJ whole genome shotgun (WGS) entry which is preliminary data.</text>
</comment>
<dbReference type="EMBL" id="JADIMT010000062">
    <property type="protein sequence ID" value="MBO8436333.1"/>
    <property type="molecule type" value="Genomic_DNA"/>
</dbReference>
<reference evidence="2" key="1">
    <citation type="submission" date="2020-10" db="EMBL/GenBank/DDBJ databases">
        <authorList>
            <person name="Gilroy R."/>
        </authorList>
    </citation>
    <scope>NUCLEOTIDE SEQUENCE</scope>
    <source>
        <strain evidence="2">7293</strain>
    </source>
</reference>
<dbReference type="GO" id="GO:0051301">
    <property type="term" value="P:cell division"/>
    <property type="evidence" value="ECO:0007669"/>
    <property type="project" value="TreeGrafter"/>
</dbReference>